<dbReference type="AlphaFoldDB" id="A0A438MI44"/>
<dbReference type="EMBL" id="SAUN01000001">
    <property type="protein sequence ID" value="RVX45464.1"/>
    <property type="molecule type" value="Genomic_DNA"/>
</dbReference>
<proteinExistence type="predicted"/>
<organism evidence="1 2">
    <name type="scientific">Nonomuraea polychroma</name>
    <dbReference type="NCBI Taxonomy" id="46176"/>
    <lineage>
        <taxon>Bacteria</taxon>
        <taxon>Bacillati</taxon>
        <taxon>Actinomycetota</taxon>
        <taxon>Actinomycetes</taxon>
        <taxon>Streptosporangiales</taxon>
        <taxon>Streptosporangiaceae</taxon>
        <taxon>Nonomuraea</taxon>
    </lineage>
</organism>
<evidence type="ECO:0000313" key="2">
    <source>
        <dbReference type="Proteomes" id="UP000284824"/>
    </source>
</evidence>
<comment type="caution">
    <text evidence="1">The sequence shown here is derived from an EMBL/GenBank/DDBJ whole genome shotgun (WGS) entry which is preliminary data.</text>
</comment>
<keyword evidence="2" id="KW-1185">Reference proteome</keyword>
<accession>A0A438MI44</accession>
<reference evidence="1 2" key="1">
    <citation type="submission" date="2019-01" db="EMBL/GenBank/DDBJ databases">
        <title>Sequencing the genomes of 1000 actinobacteria strains.</title>
        <authorList>
            <person name="Klenk H.-P."/>
        </authorList>
    </citation>
    <scope>NUCLEOTIDE SEQUENCE [LARGE SCALE GENOMIC DNA]</scope>
    <source>
        <strain evidence="1 2">DSM 43925</strain>
    </source>
</reference>
<evidence type="ECO:0000313" key="1">
    <source>
        <dbReference type="EMBL" id="RVX45464.1"/>
    </source>
</evidence>
<gene>
    <name evidence="1" type="ORF">EDD27_8268</name>
</gene>
<protein>
    <submittedName>
        <fullName evidence="1">Uncharacterized protein</fullName>
    </submittedName>
</protein>
<name>A0A438MI44_9ACTN</name>
<sequence length="162" mass="18609">MLRILLWWRVKLVDMETGSVRRVLAVKPDGPWLVLVDGIIWNVESRNNGVDKPFDMSRIGLLPLLERPREEVERRARQALGPDDSDFAEVLHAVIQCALAGPSEYWISLALPWMIADEVGHFAELLREIAVGRSRTQATQHAAKRLLKENGHWPIVWRHPRN</sequence>
<dbReference type="Proteomes" id="UP000284824">
    <property type="component" value="Unassembled WGS sequence"/>
</dbReference>